<dbReference type="AlphaFoldDB" id="A0A918KRQ1"/>
<evidence type="ECO:0000256" key="1">
    <source>
        <dbReference type="SAM" id="SignalP"/>
    </source>
</evidence>
<comment type="caution">
    <text evidence="2">The sequence shown here is derived from an EMBL/GenBank/DDBJ whole genome shotgun (WGS) entry which is preliminary data.</text>
</comment>
<feature type="chain" id="PRO_5038094019" evidence="1">
    <location>
        <begin position="25"/>
        <end position="625"/>
    </location>
</feature>
<dbReference type="PANTHER" id="PTHR33361:SF2">
    <property type="entry name" value="DUF885 DOMAIN-CONTAINING PROTEIN"/>
    <property type="match status" value="1"/>
</dbReference>
<dbReference type="PANTHER" id="PTHR33361">
    <property type="entry name" value="GLR0591 PROTEIN"/>
    <property type="match status" value="1"/>
</dbReference>
<dbReference type="InterPro" id="IPR006311">
    <property type="entry name" value="TAT_signal"/>
</dbReference>
<dbReference type="EMBL" id="BMYV01000003">
    <property type="protein sequence ID" value="GGX73434.1"/>
    <property type="molecule type" value="Genomic_DNA"/>
</dbReference>
<organism evidence="2 3">
    <name type="scientific">Litorimonas cladophorae</name>
    <dbReference type="NCBI Taxonomy" id="1220491"/>
    <lineage>
        <taxon>Bacteria</taxon>
        <taxon>Pseudomonadati</taxon>
        <taxon>Pseudomonadota</taxon>
        <taxon>Alphaproteobacteria</taxon>
        <taxon>Maricaulales</taxon>
        <taxon>Robiginitomaculaceae</taxon>
    </lineage>
</organism>
<sequence>MKFSRRTVLQTSAAAAAMTGLLGAGCSNPESISDLKQTSEDATHSGPDAGALAVLDNAKDFMLRAYPETASSVGIATGEYAALKSQLTDRSIAGQQKIAGDVRALLGKLQGVDTDALSPEIALDMDVVTSVFERATEGFNFPYGDVAQLNYNWSYRNSPYAVAQNTGAFVEIPSFLDASHAIESADDADAYLTRMQAYAAQLDGETERVIADGAKGVILPDFLMEKTLGQLRGARDRAPVEWGLVQSVATRGKAFGAYEDKAVSIATQDVIPALIRQIEALEALAPRANSDAGVWAKPDGDAYYDWTIKASTTTTMTADEVHQMGLDELASLHARMEPILQSVGYSQGSVGARMSALGADKRYHFKEGDAGRAEIMSFIEDAVTDIRGRMPQAFETLVPGFLKVERISPDVEAGAPGAYGGAGSIDGTQPGHFWINLRSTDLHNKFNLADLTYHEAIPGHVWQGEYAFKQSLTRSLLAFNAYSEGWALYAQQIADELGVYDDFPVGRLGYLQSLAFRACRLVVDTGLHAKRWTREEANQWFVENNGSNPEEVRGEVDRYCAWPGQALGYKVGHSAINRLREKAKAELGDKFDFRRFNDALVLGGSVPMTVLGRVIDNYIAAEKAG</sequence>
<gene>
    <name evidence="2" type="ORF">GCM10011309_24350</name>
</gene>
<name>A0A918KRQ1_9PROT</name>
<dbReference type="PROSITE" id="PS51318">
    <property type="entry name" value="TAT"/>
    <property type="match status" value="1"/>
</dbReference>
<accession>A0A918KRQ1</accession>
<keyword evidence="1" id="KW-0732">Signal</keyword>
<dbReference type="RefSeq" id="WP_189586542.1">
    <property type="nucleotide sequence ID" value="NZ_BMYV01000003.1"/>
</dbReference>
<proteinExistence type="predicted"/>
<feature type="signal peptide" evidence="1">
    <location>
        <begin position="1"/>
        <end position="24"/>
    </location>
</feature>
<dbReference type="Pfam" id="PF05960">
    <property type="entry name" value="DUF885"/>
    <property type="match status" value="1"/>
</dbReference>
<reference evidence="2 3" key="1">
    <citation type="journal article" date="2014" name="Int. J. Syst. Evol. Microbiol.">
        <title>Complete genome sequence of Corynebacterium casei LMG S-19264T (=DSM 44701T), isolated from a smear-ripened cheese.</title>
        <authorList>
            <consortium name="US DOE Joint Genome Institute (JGI-PGF)"/>
            <person name="Walter F."/>
            <person name="Albersmeier A."/>
            <person name="Kalinowski J."/>
            <person name="Ruckert C."/>
        </authorList>
    </citation>
    <scope>NUCLEOTIDE SEQUENCE [LARGE SCALE GENOMIC DNA]</scope>
    <source>
        <strain evidence="2 3">KCTC 23968</strain>
    </source>
</reference>
<keyword evidence="3" id="KW-1185">Reference proteome</keyword>
<dbReference type="PROSITE" id="PS51257">
    <property type="entry name" value="PROKAR_LIPOPROTEIN"/>
    <property type="match status" value="1"/>
</dbReference>
<dbReference type="InterPro" id="IPR010281">
    <property type="entry name" value="DUF885"/>
</dbReference>
<protein>
    <submittedName>
        <fullName evidence="2">Tat pathway signal protein</fullName>
    </submittedName>
</protein>
<evidence type="ECO:0000313" key="2">
    <source>
        <dbReference type="EMBL" id="GGX73434.1"/>
    </source>
</evidence>
<evidence type="ECO:0000313" key="3">
    <source>
        <dbReference type="Proteomes" id="UP000600865"/>
    </source>
</evidence>
<dbReference type="Proteomes" id="UP000600865">
    <property type="component" value="Unassembled WGS sequence"/>
</dbReference>